<evidence type="ECO:0000313" key="1">
    <source>
        <dbReference type="EMBL" id="SEN73197.1"/>
    </source>
</evidence>
<organism evidence="1 2">
    <name type="scientific">Nitrosospira multiformis</name>
    <dbReference type="NCBI Taxonomy" id="1231"/>
    <lineage>
        <taxon>Bacteria</taxon>
        <taxon>Pseudomonadati</taxon>
        <taxon>Pseudomonadota</taxon>
        <taxon>Betaproteobacteria</taxon>
        <taxon>Nitrosomonadales</taxon>
        <taxon>Nitrosomonadaceae</taxon>
        <taxon>Nitrosospira</taxon>
    </lineage>
</organism>
<accession>A0A1H8IZ49</accession>
<sequence>MSERLIEQVAKPNPKSTIDSSQIVGVDPDVPMIAFSVRAFFAFNL</sequence>
<proteinExistence type="predicted"/>
<dbReference type="Proteomes" id="UP000183898">
    <property type="component" value="Unassembled WGS sequence"/>
</dbReference>
<dbReference type="AlphaFoldDB" id="A0A1H8IZ49"/>
<protein>
    <submittedName>
        <fullName evidence="1">Uncharacterized protein</fullName>
    </submittedName>
</protein>
<reference evidence="1 2" key="1">
    <citation type="submission" date="2016-10" db="EMBL/GenBank/DDBJ databases">
        <authorList>
            <person name="de Groot N.N."/>
        </authorList>
    </citation>
    <scope>NUCLEOTIDE SEQUENCE [LARGE SCALE GENOMIC DNA]</scope>
    <source>
        <strain evidence="1 2">Nl18</strain>
    </source>
</reference>
<name>A0A1H8IZ49_9PROT</name>
<gene>
    <name evidence="1" type="ORF">SAMN05216404_106220</name>
</gene>
<dbReference type="EMBL" id="FOCT01000006">
    <property type="protein sequence ID" value="SEN73197.1"/>
    <property type="molecule type" value="Genomic_DNA"/>
</dbReference>
<evidence type="ECO:0000313" key="2">
    <source>
        <dbReference type="Proteomes" id="UP000183898"/>
    </source>
</evidence>